<protein>
    <recommendedName>
        <fullName evidence="4">DUF3429 domain-containing protein</fullName>
    </recommendedName>
</protein>
<keyword evidence="1" id="KW-0812">Transmembrane</keyword>
<dbReference type="Pfam" id="PF11911">
    <property type="entry name" value="DUF3429"/>
    <property type="match status" value="1"/>
</dbReference>
<dbReference type="PANTHER" id="PTHR15887:SF1">
    <property type="entry name" value="TRANSMEMBRANE PROTEIN 69"/>
    <property type="match status" value="1"/>
</dbReference>
<feature type="transmembrane region" description="Helical" evidence="1">
    <location>
        <begin position="69"/>
        <end position="87"/>
    </location>
</feature>
<keyword evidence="1" id="KW-1133">Transmembrane helix</keyword>
<evidence type="ECO:0008006" key="4">
    <source>
        <dbReference type="Google" id="ProtNLM"/>
    </source>
</evidence>
<feature type="transmembrane region" description="Helical" evidence="1">
    <location>
        <begin position="94"/>
        <end position="114"/>
    </location>
</feature>
<reference evidence="2 3" key="1">
    <citation type="submission" date="2023-07" db="EMBL/GenBank/DDBJ databases">
        <authorList>
            <person name="Peeters C."/>
        </authorList>
    </citation>
    <scope>NUCLEOTIDE SEQUENCE [LARGE SCALE GENOMIC DNA]</scope>
    <source>
        <strain evidence="2 3">LMG 7141</strain>
    </source>
</reference>
<name>A0ABM9J540_9RALS</name>
<feature type="transmembrane region" description="Helical" evidence="1">
    <location>
        <begin position="120"/>
        <end position="143"/>
    </location>
</feature>
<keyword evidence="1" id="KW-0472">Membrane</keyword>
<keyword evidence="3" id="KW-1185">Reference proteome</keyword>
<evidence type="ECO:0000313" key="2">
    <source>
        <dbReference type="EMBL" id="CAJ0782891.1"/>
    </source>
</evidence>
<feature type="transmembrane region" description="Helical" evidence="1">
    <location>
        <begin position="6"/>
        <end position="26"/>
    </location>
</feature>
<dbReference type="Proteomes" id="UP001189616">
    <property type="component" value="Unassembled WGS sequence"/>
</dbReference>
<dbReference type="EMBL" id="CATYWO010000002">
    <property type="protein sequence ID" value="CAJ0782891.1"/>
    <property type="molecule type" value="Genomic_DNA"/>
</dbReference>
<organism evidence="2 3">
    <name type="scientific">Ralstonia condita</name>
    <dbReference type="NCBI Taxonomy" id="3058600"/>
    <lineage>
        <taxon>Bacteria</taxon>
        <taxon>Pseudomonadati</taxon>
        <taxon>Pseudomonadota</taxon>
        <taxon>Betaproteobacteria</taxon>
        <taxon>Burkholderiales</taxon>
        <taxon>Burkholderiaceae</taxon>
        <taxon>Ralstonia</taxon>
    </lineage>
</organism>
<feature type="transmembrane region" description="Helical" evidence="1">
    <location>
        <begin position="38"/>
        <end position="57"/>
    </location>
</feature>
<comment type="caution">
    <text evidence="2">The sequence shown here is derived from an EMBL/GenBank/DDBJ whole genome shotgun (WGS) entry which is preliminary data.</text>
</comment>
<evidence type="ECO:0000256" key="1">
    <source>
        <dbReference type="SAM" id="Phobius"/>
    </source>
</evidence>
<sequence length="146" mass="15400">MDARVLAVVLGIGGLIPFVVLAWLCVRSAAASGEYEHALLMYGASIASFVGAVHWGLVLRESVATRRHFVQLAWSVVPSLAAWAVTISGEPRAALVRLAIVLAVCWVVDAMFWRGRAIPAWYFGLRSLLTAVAAVSLALAGVAGTG</sequence>
<accession>A0ABM9J540</accession>
<dbReference type="InterPro" id="IPR021836">
    <property type="entry name" value="DUF3429"/>
</dbReference>
<dbReference type="PANTHER" id="PTHR15887">
    <property type="entry name" value="TRANSMEMBRANE PROTEIN 69"/>
    <property type="match status" value="1"/>
</dbReference>
<gene>
    <name evidence="2" type="ORF">LMG7141_01321</name>
</gene>
<proteinExistence type="predicted"/>
<evidence type="ECO:0000313" key="3">
    <source>
        <dbReference type="Proteomes" id="UP001189616"/>
    </source>
</evidence>